<dbReference type="EMBL" id="LAZR01012183">
    <property type="protein sequence ID" value="KKM28139.1"/>
    <property type="molecule type" value="Genomic_DNA"/>
</dbReference>
<sequence>MAEFLIYNKEHWMDKLNQVEYDELMAHPPGVEKYLAHYRRGDIVEVRPDGFYTGTLKGDLSKWPFRVVVVTGLKPDQKYVESTETKMRRYNIQDGATKKVHTVTKIEDITLTDKGI</sequence>
<protein>
    <submittedName>
        <fullName evidence="1">Uncharacterized protein</fullName>
    </submittedName>
</protein>
<evidence type="ECO:0000313" key="1">
    <source>
        <dbReference type="EMBL" id="KKM28139.1"/>
    </source>
</evidence>
<comment type="caution">
    <text evidence="1">The sequence shown here is derived from an EMBL/GenBank/DDBJ whole genome shotgun (WGS) entry which is preliminary data.</text>
</comment>
<dbReference type="AlphaFoldDB" id="A0A0F9J6V2"/>
<organism evidence="1">
    <name type="scientific">marine sediment metagenome</name>
    <dbReference type="NCBI Taxonomy" id="412755"/>
    <lineage>
        <taxon>unclassified sequences</taxon>
        <taxon>metagenomes</taxon>
        <taxon>ecological metagenomes</taxon>
    </lineage>
</organism>
<gene>
    <name evidence="1" type="ORF">LCGC14_1567700</name>
</gene>
<accession>A0A0F9J6V2</accession>
<proteinExistence type="predicted"/>
<name>A0A0F9J6V2_9ZZZZ</name>
<reference evidence="1" key="1">
    <citation type="journal article" date="2015" name="Nature">
        <title>Complex archaea that bridge the gap between prokaryotes and eukaryotes.</title>
        <authorList>
            <person name="Spang A."/>
            <person name="Saw J.H."/>
            <person name="Jorgensen S.L."/>
            <person name="Zaremba-Niedzwiedzka K."/>
            <person name="Martijn J."/>
            <person name="Lind A.E."/>
            <person name="van Eijk R."/>
            <person name="Schleper C."/>
            <person name="Guy L."/>
            <person name="Ettema T.J."/>
        </authorList>
    </citation>
    <scope>NUCLEOTIDE SEQUENCE</scope>
</reference>